<evidence type="ECO:0000259" key="2">
    <source>
        <dbReference type="Pfam" id="PF00931"/>
    </source>
</evidence>
<dbReference type="InterPro" id="IPR002182">
    <property type="entry name" value="NB-ARC"/>
</dbReference>
<dbReference type="FunFam" id="3.40.50.300:FF:001091">
    <property type="entry name" value="Probable disease resistance protein At1g61300"/>
    <property type="match status" value="1"/>
</dbReference>
<dbReference type="AlphaFoldDB" id="A0A2P5CI40"/>
<evidence type="ECO:0000313" key="4">
    <source>
        <dbReference type="Proteomes" id="UP000237105"/>
    </source>
</evidence>
<protein>
    <submittedName>
        <fullName evidence="3">NB-ARC domain containing protein</fullName>
    </submittedName>
</protein>
<feature type="domain" description="NB-ARC" evidence="2">
    <location>
        <begin position="30"/>
        <end position="171"/>
    </location>
</feature>
<dbReference type="STRING" id="3476.A0A2P5CI40"/>
<reference evidence="4" key="1">
    <citation type="submission" date="2016-06" db="EMBL/GenBank/DDBJ databases">
        <title>Parallel loss of symbiosis genes in relatives of nitrogen-fixing non-legume Parasponia.</title>
        <authorList>
            <person name="Van Velzen R."/>
            <person name="Holmer R."/>
            <person name="Bu F."/>
            <person name="Rutten L."/>
            <person name="Van Zeijl A."/>
            <person name="Liu W."/>
            <person name="Santuari L."/>
            <person name="Cao Q."/>
            <person name="Sharma T."/>
            <person name="Shen D."/>
            <person name="Roswanjaya Y."/>
            <person name="Wardhani T."/>
            <person name="Kalhor M.S."/>
            <person name="Jansen J."/>
            <person name="Van den Hoogen J."/>
            <person name="Gungor B."/>
            <person name="Hartog M."/>
            <person name="Hontelez J."/>
            <person name="Verver J."/>
            <person name="Yang W.-C."/>
            <person name="Schijlen E."/>
            <person name="Repin R."/>
            <person name="Schilthuizen M."/>
            <person name="Schranz E."/>
            <person name="Heidstra R."/>
            <person name="Miyata K."/>
            <person name="Fedorova E."/>
            <person name="Kohlen W."/>
            <person name="Bisseling T."/>
            <person name="Smit S."/>
            <person name="Geurts R."/>
        </authorList>
    </citation>
    <scope>NUCLEOTIDE SEQUENCE [LARGE SCALE GENOMIC DNA]</scope>
    <source>
        <strain evidence="4">cv. WU1-14</strain>
    </source>
</reference>
<dbReference type="Gene3D" id="3.40.50.300">
    <property type="entry name" value="P-loop containing nucleotide triphosphate hydrolases"/>
    <property type="match status" value="1"/>
</dbReference>
<accession>A0A2P5CI40</accession>
<keyword evidence="1" id="KW-0611">Plant defense</keyword>
<keyword evidence="4" id="KW-1185">Reference proteome</keyword>
<name>A0A2P5CI40_PARAD</name>
<sequence>MARVVWLSLQQNLRRSCPDDDADEEIIILEDSMEALKMQLTRMEDRLHIVSVVGMGGLCKTTLAKKVYNDVKQHFDCNAWVFVSQQYIASDILYEILLQIERETERERLKNLNEHALVDRLKHDLKEKKYLVVLDDIWEIRAWDSIKKAFPNKNQASKILFTTRNKEVALYADPLISPVELPFLPYYLKPWKIDENGTKLEDIAEQYLGELMDRCMIIQASQRNQLVGGLKIYRMHDLMRNSCVCKARDENFFQIIQHDLDINMTGVGDAS</sequence>
<dbReference type="GO" id="GO:0043531">
    <property type="term" value="F:ADP binding"/>
    <property type="evidence" value="ECO:0007669"/>
    <property type="project" value="InterPro"/>
</dbReference>
<proteinExistence type="predicted"/>
<dbReference type="PANTHER" id="PTHR36766">
    <property type="entry name" value="PLANT BROAD-SPECTRUM MILDEW RESISTANCE PROTEIN RPW8"/>
    <property type="match status" value="1"/>
</dbReference>
<dbReference type="OrthoDB" id="3027644at2759"/>
<dbReference type="InterPro" id="IPR027417">
    <property type="entry name" value="P-loop_NTPase"/>
</dbReference>
<organism evidence="3 4">
    <name type="scientific">Parasponia andersonii</name>
    <name type="common">Sponia andersonii</name>
    <dbReference type="NCBI Taxonomy" id="3476"/>
    <lineage>
        <taxon>Eukaryota</taxon>
        <taxon>Viridiplantae</taxon>
        <taxon>Streptophyta</taxon>
        <taxon>Embryophyta</taxon>
        <taxon>Tracheophyta</taxon>
        <taxon>Spermatophyta</taxon>
        <taxon>Magnoliopsida</taxon>
        <taxon>eudicotyledons</taxon>
        <taxon>Gunneridae</taxon>
        <taxon>Pentapetalae</taxon>
        <taxon>rosids</taxon>
        <taxon>fabids</taxon>
        <taxon>Rosales</taxon>
        <taxon>Cannabaceae</taxon>
        <taxon>Parasponia</taxon>
    </lineage>
</organism>
<dbReference type="Proteomes" id="UP000237105">
    <property type="component" value="Unassembled WGS sequence"/>
</dbReference>
<dbReference type="PRINTS" id="PR00364">
    <property type="entry name" value="DISEASERSIST"/>
</dbReference>
<dbReference type="EMBL" id="JXTB01000128">
    <property type="protein sequence ID" value="PON60698.1"/>
    <property type="molecule type" value="Genomic_DNA"/>
</dbReference>
<evidence type="ECO:0000256" key="1">
    <source>
        <dbReference type="ARBA" id="ARBA00022821"/>
    </source>
</evidence>
<dbReference type="GO" id="GO:0006952">
    <property type="term" value="P:defense response"/>
    <property type="evidence" value="ECO:0007669"/>
    <property type="project" value="UniProtKB-KW"/>
</dbReference>
<gene>
    <name evidence="3" type="ORF">PanWU01x14_151160</name>
</gene>
<dbReference type="Pfam" id="PF00931">
    <property type="entry name" value="NB-ARC"/>
    <property type="match status" value="1"/>
</dbReference>
<dbReference type="SUPFAM" id="SSF52540">
    <property type="entry name" value="P-loop containing nucleoside triphosphate hydrolases"/>
    <property type="match status" value="1"/>
</dbReference>
<comment type="caution">
    <text evidence="3">The sequence shown here is derived from an EMBL/GenBank/DDBJ whole genome shotgun (WGS) entry which is preliminary data.</text>
</comment>
<dbReference type="PANTHER" id="PTHR36766:SF30">
    <property type="entry name" value="TIR-NBS TYPE DISEASE RESISTANCE PROTEIN-RELATED"/>
    <property type="match status" value="1"/>
</dbReference>
<evidence type="ECO:0000313" key="3">
    <source>
        <dbReference type="EMBL" id="PON60698.1"/>
    </source>
</evidence>